<dbReference type="EMBL" id="JAKOGI010000030">
    <property type="protein sequence ID" value="KAJ8448462.1"/>
    <property type="molecule type" value="Genomic_DNA"/>
</dbReference>
<protein>
    <submittedName>
        <fullName evidence="1">Uncharacterized protein</fullName>
    </submittedName>
</protein>
<evidence type="ECO:0000313" key="2">
    <source>
        <dbReference type="Proteomes" id="UP001153076"/>
    </source>
</evidence>
<gene>
    <name evidence="1" type="ORF">Cgig2_022090</name>
</gene>
<proteinExistence type="predicted"/>
<accession>A0A9Q1KS80</accession>
<dbReference type="OrthoDB" id="691764at2759"/>
<comment type="caution">
    <text evidence="1">The sequence shown here is derived from an EMBL/GenBank/DDBJ whole genome shotgun (WGS) entry which is preliminary data.</text>
</comment>
<keyword evidence="2" id="KW-1185">Reference proteome</keyword>
<dbReference type="Proteomes" id="UP001153076">
    <property type="component" value="Unassembled WGS sequence"/>
</dbReference>
<name>A0A9Q1KS80_9CARY</name>
<sequence>MAFYAEEEDVWKCPQHPSKRRRSGICAVCLTERLAALCPDCAAVRPCVCSATRSATSSSSASSSFSINFSDVGSVGRIANLIDNEPSFRRSRSAAVFSIFRSARFSGDDDRNRKDLPPAPEGKSNKYSIMSVFRRQKSSKREEMAEVENIEELKLRRSRSVAASITAENEMRSSPAPPKGKGWYFPSPMKVFRHSKASKIVQERSPLHRGWYLLEFSSVMEQ</sequence>
<evidence type="ECO:0000313" key="1">
    <source>
        <dbReference type="EMBL" id="KAJ8448462.1"/>
    </source>
</evidence>
<dbReference type="PANTHER" id="PTHR34197">
    <property type="entry name" value="OS04G0591300 PROTEIN"/>
    <property type="match status" value="1"/>
</dbReference>
<organism evidence="1 2">
    <name type="scientific">Carnegiea gigantea</name>
    <dbReference type="NCBI Taxonomy" id="171969"/>
    <lineage>
        <taxon>Eukaryota</taxon>
        <taxon>Viridiplantae</taxon>
        <taxon>Streptophyta</taxon>
        <taxon>Embryophyta</taxon>
        <taxon>Tracheophyta</taxon>
        <taxon>Spermatophyta</taxon>
        <taxon>Magnoliopsida</taxon>
        <taxon>eudicotyledons</taxon>
        <taxon>Gunneridae</taxon>
        <taxon>Pentapetalae</taxon>
        <taxon>Caryophyllales</taxon>
        <taxon>Cactineae</taxon>
        <taxon>Cactaceae</taxon>
        <taxon>Cactoideae</taxon>
        <taxon>Echinocereeae</taxon>
        <taxon>Carnegiea</taxon>
    </lineage>
</organism>
<reference evidence="1" key="1">
    <citation type="submission" date="2022-04" db="EMBL/GenBank/DDBJ databases">
        <title>Carnegiea gigantea Genome sequencing and assembly v2.</title>
        <authorList>
            <person name="Copetti D."/>
            <person name="Sanderson M.J."/>
            <person name="Burquez A."/>
            <person name="Wojciechowski M.F."/>
        </authorList>
    </citation>
    <scope>NUCLEOTIDE SEQUENCE</scope>
    <source>
        <strain evidence="1">SGP5-SGP5p</strain>
        <tissue evidence="1">Aerial part</tissue>
    </source>
</reference>
<dbReference type="AlphaFoldDB" id="A0A9Q1KS80"/>
<dbReference type="PANTHER" id="PTHR34197:SF2">
    <property type="entry name" value="OS04G0591300 PROTEIN"/>
    <property type="match status" value="1"/>
</dbReference>